<evidence type="ECO:0000313" key="4">
    <source>
        <dbReference type="EMBL" id="WOH03609.1"/>
    </source>
</evidence>
<accession>A0AAF0XAY8</accession>
<sequence length="427" mass="46767">MGAACCVAAKDRTITSRSGSEVLQRNVRYSPSWSFRWDNRRRVAGEEMSVNSLSDGVNRNDGFDIKYRTTVGSAFVSEEGSPLDSFRSYTWQKSPILERDTGLLCVPPSESTAISDPSPTKMSPSTRSVSPLQTSPLSYQHHFLPASSTPSRCPRRSPGHQLLCQVSDNRIAGHRSPSFSISEDGSTFGRPAWSNETIGGSNGGSSDNWFIPGFPELMAASRSDRWSFNSESLGITRSKLTRSSGRSFSSSADLTTCGVCLRPITEKSSWARHSIIGINEVAVVAVLVCGHAYHVECLENMTPPEISKYDPPCPVCTLGEKQTLKLSEKALRSEISLVHLKNKISKIIKKKVVDSDHSGDTTFNRQKSCGLSSSKTGSQSSMKSNSATHFLKRHFSFGLKGTKSLSEGHSSRKMGFWSKSFKQRATL</sequence>
<dbReference type="SUPFAM" id="SSF57850">
    <property type="entry name" value="RING/U-box"/>
    <property type="match status" value="1"/>
</dbReference>
<evidence type="ECO:0000256" key="1">
    <source>
        <dbReference type="PROSITE-ProRule" id="PRU00175"/>
    </source>
</evidence>
<keyword evidence="1" id="KW-0863">Zinc-finger</keyword>
<dbReference type="PANTHER" id="PTHR31150:SF26">
    <property type="entry name" value="RING-TYPE DOMAIN-CONTAINING PROTEIN"/>
    <property type="match status" value="1"/>
</dbReference>
<evidence type="ECO:0000259" key="3">
    <source>
        <dbReference type="PROSITE" id="PS50089"/>
    </source>
</evidence>
<reference evidence="4" key="1">
    <citation type="journal article" date="2016" name="Nat. Genet.">
        <title>A high-quality carrot genome assembly provides new insights into carotenoid accumulation and asterid genome evolution.</title>
        <authorList>
            <person name="Iorizzo M."/>
            <person name="Ellison S."/>
            <person name="Senalik D."/>
            <person name="Zeng P."/>
            <person name="Satapoomin P."/>
            <person name="Huang J."/>
            <person name="Bowman M."/>
            <person name="Iovene M."/>
            <person name="Sanseverino W."/>
            <person name="Cavagnaro P."/>
            <person name="Yildiz M."/>
            <person name="Macko-Podgorni A."/>
            <person name="Moranska E."/>
            <person name="Grzebelus E."/>
            <person name="Grzebelus D."/>
            <person name="Ashrafi H."/>
            <person name="Zheng Z."/>
            <person name="Cheng S."/>
            <person name="Spooner D."/>
            <person name="Van Deynze A."/>
            <person name="Simon P."/>
        </authorList>
    </citation>
    <scope>NUCLEOTIDE SEQUENCE</scope>
    <source>
        <tissue evidence="4">Leaf</tissue>
    </source>
</reference>
<dbReference type="InterPro" id="IPR001841">
    <property type="entry name" value="Znf_RING"/>
</dbReference>
<feature type="domain" description="RING-type" evidence="3">
    <location>
        <begin position="257"/>
        <end position="317"/>
    </location>
</feature>
<gene>
    <name evidence="4" type="ORF">DCAR_0623008</name>
</gene>
<name>A0AAF0XAY8_DAUCS</name>
<feature type="compositionally biased region" description="Low complexity" evidence="2">
    <location>
        <begin position="367"/>
        <end position="383"/>
    </location>
</feature>
<keyword evidence="5" id="KW-1185">Reference proteome</keyword>
<feature type="region of interest" description="Disordered" evidence="2">
    <location>
        <begin position="364"/>
        <end position="383"/>
    </location>
</feature>
<feature type="region of interest" description="Disordered" evidence="2">
    <location>
        <begin position="110"/>
        <end position="132"/>
    </location>
</feature>
<keyword evidence="1" id="KW-0479">Metal-binding</keyword>
<keyword evidence="1" id="KW-0862">Zinc</keyword>
<reference evidence="4" key="2">
    <citation type="submission" date="2022-03" db="EMBL/GenBank/DDBJ databases">
        <title>Draft title - Genomic analysis of global carrot germplasm unveils the trajectory of domestication and the origin of high carotenoid orange carrot.</title>
        <authorList>
            <person name="Iorizzo M."/>
            <person name="Ellison S."/>
            <person name="Senalik D."/>
            <person name="Macko-Podgorni A."/>
            <person name="Grzebelus D."/>
            <person name="Bostan H."/>
            <person name="Rolling W."/>
            <person name="Curaba J."/>
            <person name="Simon P."/>
        </authorList>
    </citation>
    <scope>NUCLEOTIDE SEQUENCE</scope>
    <source>
        <tissue evidence="4">Leaf</tissue>
    </source>
</reference>
<organism evidence="4 5">
    <name type="scientific">Daucus carota subsp. sativus</name>
    <name type="common">Carrot</name>
    <dbReference type="NCBI Taxonomy" id="79200"/>
    <lineage>
        <taxon>Eukaryota</taxon>
        <taxon>Viridiplantae</taxon>
        <taxon>Streptophyta</taxon>
        <taxon>Embryophyta</taxon>
        <taxon>Tracheophyta</taxon>
        <taxon>Spermatophyta</taxon>
        <taxon>Magnoliopsida</taxon>
        <taxon>eudicotyledons</taxon>
        <taxon>Gunneridae</taxon>
        <taxon>Pentapetalae</taxon>
        <taxon>asterids</taxon>
        <taxon>campanulids</taxon>
        <taxon>Apiales</taxon>
        <taxon>Apiaceae</taxon>
        <taxon>Apioideae</taxon>
        <taxon>Scandiceae</taxon>
        <taxon>Daucinae</taxon>
        <taxon>Daucus</taxon>
        <taxon>Daucus sect. Daucus</taxon>
    </lineage>
</organism>
<dbReference type="EMBL" id="CP093348">
    <property type="protein sequence ID" value="WOH03609.1"/>
    <property type="molecule type" value="Genomic_DNA"/>
</dbReference>
<dbReference type="GO" id="GO:0008270">
    <property type="term" value="F:zinc ion binding"/>
    <property type="evidence" value="ECO:0007669"/>
    <property type="project" value="UniProtKB-KW"/>
</dbReference>
<dbReference type="SMART" id="SM00184">
    <property type="entry name" value="RING"/>
    <property type="match status" value="1"/>
</dbReference>
<dbReference type="Proteomes" id="UP000077755">
    <property type="component" value="Chromosome 6"/>
</dbReference>
<dbReference type="AlphaFoldDB" id="A0AAF0XAY8"/>
<protein>
    <recommendedName>
        <fullName evidence="3">RING-type domain-containing protein</fullName>
    </recommendedName>
</protein>
<evidence type="ECO:0000256" key="2">
    <source>
        <dbReference type="SAM" id="MobiDB-lite"/>
    </source>
</evidence>
<evidence type="ECO:0000313" key="5">
    <source>
        <dbReference type="Proteomes" id="UP000077755"/>
    </source>
</evidence>
<dbReference type="InterPro" id="IPR013083">
    <property type="entry name" value="Znf_RING/FYVE/PHD"/>
</dbReference>
<proteinExistence type="predicted"/>
<dbReference type="PROSITE" id="PS50089">
    <property type="entry name" value="ZF_RING_2"/>
    <property type="match status" value="1"/>
</dbReference>
<dbReference type="Gene3D" id="3.30.40.10">
    <property type="entry name" value="Zinc/RING finger domain, C3HC4 (zinc finger)"/>
    <property type="match status" value="1"/>
</dbReference>
<dbReference type="PANTHER" id="PTHR31150">
    <property type="entry name" value="EXPRESSED PROTEIN"/>
    <property type="match status" value="1"/>
</dbReference>